<dbReference type="Gene3D" id="1.25.40.10">
    <property type="entry name" value="Tetratricopeptide repeat domain"/>
    <property type="match status" value="1"/>
</dbReference>
<dbReference type="PANTHER" id="PTHR22904:SF523">
    <property type="entry name" value="STRESS-INDUCED-PHOSPHOPROTEIN 1"/>
    <property type="match status" value="1"/>
</dbReference>
<proteinExistence type="predicted"/>
<evidence type="ECO:0000256" key="1">
    <source>
        <dbReference type="ARBA" id="ARBA00022737"/>
    </source>
</evidence>
<dbReference type="PANTHER" id="PTHR22904">
    <property type="entry name" value="TPR REPEAT CONTAINING PROTEIN"/>
    <property type="match status" value="1"/>
</dbReference>
<dbReference type="InterPro" id="IPR011990">
    <property type="entry name" value="TPR-like_helical_dom_sf"/>
</dbReference>
<keyword evidence="1" id="KW-0677">Repeat</keyword>
<accession>A0A7S2SEB7</accession>
<evidence type="ECO:0000313" key="3">
    <source>
        <dbReference type="EMBL" id="CAD9696987.1"/>
    </source>
</evidence>
<name>A0A7S2SEB7_9STRA</name>
<dbReference type="EMBL" id="HBHK01020549">
    <property type="protein sequence ID" value="CAD9696987.1"/>
    <property type="molecule type" value="Transcribed_RNA"/>
</dbReference>
<organism evidence="3">
    <name type="scientific">Mucochytrium quahogii</name>
    <dbReference type="NCBI Taxonomy" id="96639"/>
    <lineage>
        <taxon>Eukaryota</taxon>
        <taxon>Sar</taxon>
        <taxon>Stramenopiles</taxon>
        <taxon>Bigyra</taxon>
        <taxon>Labyrinthulomycetes</taxon>
        <taxon>Thraustochytrida</taxon>
        <taxon>Thraustochytriidae</taxon>
        <taxon>Mucochytrium</taxon>
    </lineage>
</organism>
<sequence>MKAPGEMVDVNDCEKLRLAGNEKYKSGLFEDAETLYTQALGLCSEGDKHSAALLGNRSLVRLKQGKFQEALEDAQLSIGRDVDYVKGHDRKAAAFIAMNKKWQARRTYAFALEHFKNVKNHQASVFMSRKYKELCGLCAKDDFISVVESMEHFDEIFKHMKLERMRLATMATFWNASSNQDRLAIFAAFIQVLTGESKPIQVESLSALPMDNYKDVVIPQTWTDFFNSLDQGDKVKMFYQIYGHCTDIERNMIIRDLKEFFPNVSP</sequence>
<dbReference type="AlphaFoldDB" id="A0A7S2SEB7"/>
<dbReference type="GO" id="GO:0051879">
    <property type="term" value="F:Hsp90 protein binding"/>
    <property type="evidence" value="ECO:0007669"/>
    <property type="project" value="TreeGrafter"/>
</dbReference>
<dbReference type="InterPro" id="IPR019734">
    <property type="entry name" value="TPR_rpt"/>
</dbReference>
<dbReference type="SMART" id="SM00028">
    <property type="entry name" value="TPR"/>
    <property type="match status" value="3"/>
</dbReference>
<gene>
    <name evidence="3" type="ORF">QSP1433_LOCUS13049</name>
</gene>
<reference evidence="3" key="1">
    <citation type="submission" date="2021-01" db="EMBL/GenBank/DDBJ databases">
        <authorList>
            <person name="Corre E."/>
            <person name="Pelletier E."/>
            <person name="Niang G."/>
            <person name="Scheremetjew M."/>
            <person name="Finn R."/>
            <person name="Kale V."/>
            <person name="Holt S."/>
            <person name="Cochrane G."/>
            <person name="Meng A."/>
            <person name="Brown T."/>
            <person name="Cohen L."/>
        </authorList>
    </citation>
    <scope>NUCLEOTIDE SEQUENCE</scope>
    <source>
        <strain evidence="3">NY070348D</strain>
    </source>
</reference>
<keyword evidence="2" id="KW-0802">TPR repeat</keyword>
<evidence type="ECO:0000256" key="2">
    <source>
        <dbReference type="ARBA" id="ARBA00022803"/>
    </source>
</evidence>
<protein>
    <submittedName>
        <fullName evidence="3">Uncharacterized protein</fullName>
    </submittedName>
</protein>
<dbReference type="SUPFAM" id="SSF48452">
    <property type="entry name" value="TPR-like"/>
    <property type="match status" value="1"/>
</dbReference>